<feature type="transmembrane region" description="Helical" evidence="1">
    <location>
        <begin position="12"/>
        <end position="29"/>
    </location>
</feature>
<dbReference type="Proteomes" id="UP000271125">
    <property type="component" value="Unassembled WGS sequence"/>
</dbReference>
<protein>
    <submittedName>
        <fullName evidence="2">Uncharacterized protein</fullName>
    </submittedName>
</protein>
<keyword evidence="1" id="KW-0472">Membrane</keyword>
<evidence type="ECO:0000313" key="3">
    <source>
        <dbReference type="Proteomes" id="UP000271125"/>
    </source>
</evidence>
<gene>
    <name evidence="2" type="ORF">DRP43_00910</name>
</gene>
<organism evidence="2 3">
    <name type="scientific">candidate division TA06 bacterium</name>
    <dbReference type="NCBI Taxonomy" id="2250710"/>
    <lineage>
        <taxon>Bacteria</taxon>
        <taxon>Bacteria division TA06</taxon>
    </lineage>
</organism>
<accession>A0A660SNR8</accession>
<evidence type="ECO:0000313" key="2">
    <source>
        <dbReference type="EMBL" id="RKX72389.1"/>
    </source>
</evidence>
<proteinExistence type="predicted"/>
<dbReference type="EMBL" id="QNBD01000025">
    <property type="protein sequence ID" value="RKX72389.1"/>
    <property type="molecule type" value="Genomic_DNA"/>
</dbReference>
<evidence type="ECO:0000256" key="1">
    <source>
        <dbReference type="SAM" id="Phobius"/>
    </source>
</evidence>
<keyword evidence="1" id="KW-1133">Transmembrane helix</keyword>
<sequence length="76" mass="8892">MKNETKLKMVKILFLIYIAILVLVILKTFNSEILNNINIKEETDEKKSVETIKKEEKGQWLFNVIGKHTSPLRGEF</sequence>
<dbReference type="AlphaFoldDB" id="A0A660SNR8"/>
<keyword evidence="1" id="KW-0812">Transmembrane</keyword>
<comment type="caution">
    <text evidence="2">The sequence shown here is derived from an EMBL/GenBank/DDBJ whole genome shotgun (WGS) entry which is preliminary data.</text>
</comment>
<reference evidence="2 3" key="1">
    <citation type="submission" date="2018-06" db="EMBL/GenBank/DDBJ databases">
        <title>Extensive metabolic versatility and redundancy in microbially diverse, dynamic hydrothermal sediments.</title>
        <authorList>
            <person name="Dombrowski N."/>
            <person name="Teske A."/>
            <person name="Baker B.J."/>
        </authorList>
    </citation>
    <scope>NUCLEOTIDE SEQUENCE [LARGE SCALE GENOMIC DNA]</scope>
    <source>
        <strain evidence="2">B10_G13</strain>
    </source>
</reference>
<name>A0A660SNR8_UNCT6</name>